<feature type="transmembrane region" description="Helical" evidence="1">
    <location>
        <begin position="12"/>
        <end position="33"/>
    </location>
</feature>
<keyword evidence="3" id="KW-1185">Reference proteome</keyword>
<dbReference type="AlphaFoldDB" id="A0A7U3SP46"/>
<accession>A0A7U3SP46</accession>
<dbReference type="EMBL" id="CP064939">
    <property type="protein sequence ID" value="QPH38223.1"/>
    <property type="molecule type" value="Genomic_DNA"/>
</dbReference>
<sequence>MTKKFLTHTAKFILVVFVLIAFYFLLAFCLSHITVNSNTPKQNDVTLYVMSNGIHTDIVVPTKNGLKDWSTEIKFSNTIGADSSYNFLAIGWGDKQFYLETPEFSDLKLTTALGAISGTNSSAMHTTYYQTVTEDKYCKKLFVSEQQYAKLVEYISKSFETDAYGHVIKVNSPVHYDKGDAFYNAVGSYSIFKTCNTWTNNALKACGQKACLWTIFDGPILSKYD</sequence>
<keyword evidence="1" id="KW-0472">Membrane</keyword>
<reference evidence="2 3" key="1">
    <citation type="submission" date="2020-11" db="EMBL/GenBank/DDBJ databases">
        <title>Pedobacter endophytica, an endophytic bacteria isolated form Carex pumila.</title>
        <authorList>
            <person name="Peng Y."/>
            <person name="Jiang L."/>
            <person name="Lee J."/>
        </authorList>
    </citation>
    <scope>NUCLEOTIDE SEQUENCE [LARGE SCALE GENOMIC DNA]</scope>
    <source>
        <strain evidence="2 3">JBR3-12</strain>
    </source>
</reference>
<protein>
    <submittedName>
        <fullName evidence="2">TIGR02117 family protein</fullName>
    </submittedName>
</protein>
<proteinExistence type="predicted"/>
<dbReference type="RefSeq" id="WP_196097550.1">
    <property type="nucleotide sequence ID" value="NZ_CP064939.1"/>
</dbReference>
<gene>
    <name evidence="2" type="ORF">IZT61_14100</name>
</gene>
<keyword evidence="1" id="KW-0812">Transmembrane</keyword>
<evidence type="ECO:0000313" key="2">
    <source>
        <dbReference type="EMBL" id="QPH38223.1"/>
    </source>
</evidence>
<name>A0A7U3SP46_9SPHI</name>
<dbReference type="NCBIfam" id="TIGR02117">
    <property type="entry name" value="chp_urease_rgn"/>
    <property type="match status" value="1"/>
</dbReference>
<dbReference type="Proteomes" id="UP000594759">
    <property type="component" value="Chromosome"/>
</dbReference>
<organism evidence="2 3">
    <name type="scientific">Pedobacter endophyticus</name>
    <dbReference type="NCBI Taxonomy" id="2789740"/>
    <lineage>
        <taxon>Bacteria</taxon>
        <taxon>Pseudomonadati</taxon>
        <taxon>Bacteroidota</taxon>
        <taxon>Sphingobacteriia</taxon>
        <taxon>Sphingobacteriales</taxon>
        <taxon>Sphingobacteriaceae</taxon>
        <taxon>Pedobacter</taxon>
    </lineage>
</organism>
<dbReference type="InterPro" id="IPR011727">
    <property type="entry name" value="CHP02117"/>
</dbReference>
<dbReference type="KEGG" id="pex:IZT61_14100"/>
<dbReference type="Pfam" id="PF09601">
    <property type="entry name" value="DUF2459"/>
    <property type="match status" value="1"/>
</dbReference>
<keyword evidence="1" id="KW-1133">Transmembrane helix</keyword>
<evidence type="ECO:0000256" key="1">
    <source>
        <dbReference type="SAM" id="Phobius"/>
    </source>
</evidence>
<evidence type="ECO:0000313" key="3">
    <source>
        <dbReference type="Proteomes" id="UP000594759"/>
    </source>
</evidence>